<organism evidence="3 4">
    <name type="scientific">Porphyridium purpureum</name>
    <name type="common">Red alga</name>
    <name type="synonym">Porphyridium cruentum</name>
    <dbReference type="NCBI Taxonomy" id="35688"/>
    <lineage>
        <taxon>Eukaryota</taxon>
        <taxon>Rhodophyta</taxon>
        <taxon>Bangiophyceae</taxon>
        <taxon>Porphyridiales</taxon>
        <taxon>Porphyridiaceae</taxon>
        <taxon>Porphyridium</taxon>
    </lineage>
</organism>
<comment type="caution">
    <text evidence="3">The sequence shown here is derived from an EMBL/GenBank/DDBJ whole genome shotgun (WGS) entry which is preliminary data.</text>
</comment>
<evidence type="ECO:0000313" key="4">
    <source>
        <dbReference type="Proteomes" id="UP000324585"/>
    </source>
</evidence>
<dbReference type="OrthoDB" id="258373at2759"/>
<dbReference type="PANTHER" id="PTHR13318:SF190">
    <property type="entry name" value="PARTNER OF PAIRED, ISOFORM B"/>
    <property type="match status" value="1"/>
</dbReference>
<dbReference type="InterPro" id="IPR001611">
    <property type="entry name" value="Leu-rich_rpt"/>
</dbReference>
<dbReference type="InterPro" id="IPR032675">
    <property type="entry name" value="LRR_dom_sf"/>
</dbReference>
<dbReference type="InterPro" id="IPR006553">
    <property type="entry name" value="Leu-rich_rpt_Cys-con_subtyp"/>
</dbReference>
<dbReference type="EMBL" id="VRMN01000001">
    <property type="protein sequence ID" value="KAA8497598.1"/>
    <property type="molecule type" value="Genomic_DNA"/>
</dbReference>
<evidence type="ECO:0000259" key="2">
    <source>
        <dbReference type="Pfam" id="PF25372"/>
    </source>
</evidence>
<dbReference type="SMART" id="SM00367">
    <property type="entry name" value="LRR_CC"/>
    <property type="match status" value="10"/>
</dbReference>
<accession>A0A5J4Z2Y5</accession>
<proteinExistence type="predicted"/>
<feature type="domain" description="F-box/LRR-repeat protein 15-like leucin rich repeat" evidence="2">
    <location>
        <begin position="684"/>
        <end position="779"/>
    </location>
</feature>
<dbReference type="Gene3D" id="3.80.10.10">
    <property type="entry name" value="Ribonuclease Inhibitor"/>
    <property type="match status" value="5"/>
</dbReference>
<evidence type="ECO:0000313" key="3">
    <source>
        <dbReference type="EMBL" id="KAA8497598.1"/>
    </source>
</evidence>
<feature type="compositionally biased region" description="Low complexity" evidence="1">
    <location>
        <begin position="873"/>
        <end position="883"/>
    </location>
</feature>
<dbReference type="Pfam" id="PF25372">
    <property type="entry name" value="DUF7885"/>
    <property type="match status" value="2"/>
</dbReference>
<keyword evidence="4" id="KW-1185">Reference proteome</keyword>
<feature type="region of interest" description="Disordered" evidence="1">
    <location>
        <begin position="865"/>
        <end position="897"/>
    </location>
</feature>
<dbReference type="AlphaFoldDB" id="A0A5J4Z2Y5"/>
<dbReference type="SUPFAM" id="SSF52047">
    <property type="entry name" value="RNI-like"/>
    <property type="match status" value="2"/>
</dbReference>
<feature type="domain" description="F-box/LRR-repeat protein 15-like leucin rich repeat" evidence="2">
    <location>
        <begin position="541"/>
        <end position="683"/>
    </location>
</feature>
<dbReference type="OMA" id="GCGSEAW"/>
<protein>
    <submittedName>
        <fullName evidence="3">F-box/LRR-repeat protein 4</fullName>
    </submittedName>
</protein>
<gene>
    <name evidence="3" type="ORF">FVE85_5183</name>
</gene>
<name>A0A5J4Z2Y5_PORPP</name>
<reference evidence="4" key="1">
    <citation type="journal article" date="2019" name="Nat. Commun.">
        <title>Expansion of phycobilisome linker gene families in mesophilic red algae.</title>
        <authorList>
            <person name="Lee J."/>
            <person name="Kim D."/>
            <person name="Bhattacharya D."/>
            <person name="Yoon H.S."/>
        </authorList>
    </citation>
    <scope>NUCLEOTIDE SEQUENCE [LARGE SCALE GENOMIC DNA]</scope>
    <source>
        <strain evidence="4">CCMP 1328</strain>
    </source>
</reference>
<sequence length="897" mass="97072">MRVRLRAIVAAMPRGVASEASRKFDTWAFARHRNDASTSSWASGLGDTTIGVMGEVGSQCLESVSGHEEHINRRVDSLATICERAILESLLDDFNMYGPTATTDHYHRNHQAHADKVGAHRPVPIPLHSLPVDVAPRILTALLEMRALNAALLFVFAGMEVQTLELSAMSERVTDPWMGVLATMQVHSLDLSGCLGISNEGFDLLCFGDPLLSALDTEACSVYVAQGSSVSSEAVAPLDHHLLSCPMCVSIFRCGETCLRASLRELNLSGLHSLSSAQLERIAVFNRLEKLVLDECTVTNVSLAFIAQKVTGLVSLSLVRCDRLSGAGLECIATMRALRKLDLSGCARLSGESMKPLARLNGTLSELSLRGCVKLNSIALQHIGSIQSLRTLDLNGCHRIDDDGFRHLANLENLEFLCLTDTRISDDALVHLFSRVGHGILRIHLTRCGQLRTQALCDALGYAKRLEAIRLRTLSAVNEDVLRVIFNSDSLRNSLVELDICDARNVNDGSFEEWANADGIPADGSANQETTQSRASCIFAKLEKLYLRGTNVTGSGIARIVRVCPKLKVLDISGCGLVDAMCIRAIAEHCAQLRELQLNDCATLLNDSLLPLGLLSDSLETLSLERCAGVSNSGMRTVCQLKRLKALSLAFTSVGDAGVALVCQLRCLKLLNVKGLAGISISGARSIANCLLLLENLNLSGCRNLCDAACLVALKRLKRLSLHNCCELTDTGIRTLGYGLPMLEFLNLRGCRRVSEACVVDLWENTHVKTIGCDFTRMPKRSSDGMSAALVRLSSAGVGMKKSAHASPALHAQSDPISIPSPATPRAAASLSSVPGPLYMASWDDNDDDDQHLLRAFNSGSLPSYGYPPDMLNRNASSSSSNRSSRKNRKRHGLIYH</sequence>
<feature type="region of interest" description="Disordered" evidence="1">
    <location>
        <begin position="804"/>
        <end position="830"/>
    </location>
</feature>
<feature type="compositionally biased region" description="Basic residues" evidence="1">
    <location>
        <begin position="884"/>
        <end position="897"/>
    </location>
</feature>
<evidence type="ECO:0000256" key="1">
    <source>
        <dbReference type="SAM" id="MobiDB-lite"/>
    </source>
</evidence>
<dbReference type="InterPro" id="IPR057207">
    <property type="entry name" value="FBXL15_LRR"/>
</dbReference>
<dbReference type="GO" id="GO:0019005">
    <property type="term" value="C:SCF ubiquitin ligase complex"/>
    <property type="evidence" value="ECO:0007669"/>
    <property type="project" value="TreeGrafter"/>
</dbReference>
<dbReference type="GO" id="GO:0031146">
    <property type="term" value="P:SCF-dependent proteasomal ubiquitin-dependent protein catabolic process"/>
    <property type="evidence" value="ECO:0007669"/>
    <property type="project" value="TreeGrafter"/>
</dbReference>
<dbReference type="PANTHER" id="PTHR13318">
    <property type="entry name" value="PARTNER OF PAIRED, ISOFORM B-RELATED"/>
    <property type="match status" value="1"/>
</dbReference>
<dbReference type="Proteomes" id="UP000324585">
    <property type="component" value="Unassembled WGS sequence"/>
</dbReference>
<dbReference type="Pfam" id="PF13516">
    <property type="entry name" value="LRR_6"/>
    <property type="match status" value="1"/>
</dbReference>